<feature type="domain" description="RecX second three-helical" evidence="5">
    <location>
        <begin position="131"/>
        <end position="170"/>
    </location>
</feature>
<gene>
    <name evidence="7" type="ORF">GBAR_LOCUS257</name>
</gene>
<dbReference type="HAMAP" id="MF_01114">
    <property type="entry name" value="RecX"/>
    <property type="match status" value="1"/>
</dbReference>
<comment type="subcellular location">
    <subcellularLocation>
        <location evidence="1">Cytoplasm</location>
    </subcellularLocation>
</comment>
<evidence type="ECO:0000256" key="4">
    <source>
        <dbReference type="ARBA" id="ARBA00022490"/>
    </source>
</evidence>
<keyword evidence="4" id="KW-0963">Cytoplasm</keyword>
<dbReference type="Gene3D" id="1.10.10.10">
    <property type="entry name" value="Winged helix-like DNA-binding domain superfamily/Winged helix DNA-binding domain"/>
    <property type="match status" value="3"/>
</dbReference>
<comment type="caution">
    <text evidence="7">The sequence shown here is derived from an EMBL/GenBank/DDBJ whole genome shotgun (WGS) entry which is preliminary data.</text>
</comment>
<dbReference type="PANTHER" id="PTHR33602:SF1">
    <property type="entry name" value="REGULATORY PROTEIN RECX FAMILY PROTEIN"/>
    <property type="match status" value="1"/>
</dbReference>
<dbReference type="InterPro" id="IPR036388">
    <property type="entry name" value="WH-like_DNA-bd_sf"/>
</dbReference>
<reference evidence="7" key="1">
    <citation type="submission" date="2023-03" db="EMBL/GenBank/DDBJ databases">
        <authorList>
            <person name="Steffen K."/>
            <person name="Cardenas P."/>
        </authorList>
    </citation>
    <scope>NUCLEOTIDE SEQUENCE</scope>
</reference>
<feature type="domain" description="RecX third three-helical" evidence="6">
    <location>
        <begin position="177"/>
        <end position="224"/>
    </location>
</feature>
<sequence>MKQKITNIQAVPELPAHQQLFLNDTPFVVIHTSLVEKFGLRIGLEIEAEIIEKLIAADEVMRAKNYALRLLREEKDNLAVDVDGSEDPRPVGKPKIYTKNEMEQRLEREGFSTKAIETSIEELIRSGHIRDRKYAENWIVRRQKSNPRGKTLLKNELVGKGIDRETAEQVVAKVETEEETKVALQIAKKRAKQYKRLPIHVAKRRLHGFLARRGFRSETVRHVLEQIF</sequence>
<dbReference type="EMBL" id="CASHTH010000033">
    <property type="protein sequence ID" value="CAI7989579.1"/>
    <property type="molecule type" value="Genomic_DNA"/>
</dbReference>
<evidence type="ECO:0000259" key="5">
    <source>
        <dbReference type="Pfam" id="PF02631"/>
    </source>
</evidence>
<name>A0AA35W083_GEOBA</name>
<comment type="similarity">
    <text evidence="2">Belongs to the RecX family.</text>
</comment>
<dbReference type="AlphaFoldDB" id="A0AA35W083"/>
<proteinExistence type="inferred from homology"/>
<protein>
    <recommendedName>
        <fullName evidence="3">Regulatory protein RecX</fullName>
    </recommendedName>
</protein>
<dbReference type="Pfam" id="PF02631">
    <property type="entry name" value="RecX_HTH2"/>
    <property type="match status" value="1"/>
</dbReference>
<evidence type="ECO:0000313" key="8">
    <source>
        <dbReference type="Proteomes" id="UP001174909"/>
    </source>
</evidence>
<evidence type="ECO:0000256" key="1">
    <source>
        <dbReference type="ARBA" id="ARBA00004496"/>
    </source>
</evidence>
<dbReference type="GO" id="GO:0006282">
    <property type="term" value="P:regulation of DNA repair"/>
    <property type="evidence" value="ECO:0007669"/>
    <property type="project" value="InterPro"/>
</dbReference>
<dbReference type="InterPro" id="IPR003783">
    <property type="entry name" value="Regulatory_RecX"/>
</dbReference>
<accession>A0AA35W083</accession>
<dbReference type="Pfam" id="PF21981">
    <property type="entry name" value="RecX_HTH3"/>
    <property type="match status" value="1"/>
</dbReference>
<keyword evidence="8" id="KW-1185">Reference proteome</keyword>
<evidence type="ECO:0000256" key="3">
    <source>
        <dbReference type="ARBA" id="ARBA00018111"/>
    </source>
</evidence>
<dbReference type="InterPro" id="IPR053924">
    <property type="entry name" value="RecX_HTH_2nd"/>
</dbReference>
<dbReference type="InterPro" id="IPR053925">
    <property type="entry name" value="RecX_HTH_3rd"/>
</dbReference>
<dbReference type="GO" id="GO:0005737">
    <property type="term" value="C:cytoplasm"/>
    <property type="evidence" value="ECO:0007669"/>
    <property type="project" value="UniProtKB-SubCell"/>
</dbReference>
<organism evidence="7 8">
    <name type="scientific">Geodia barretti</name>
    <name type="common">Barrett's horny sponge</name>
    <dbReference type="NCBI Taxonomy" id="519541"/>
    <lineage>
        <taxon>Eukaryota</taxon>
        <taxon>Metazoa</taxon>
        <taxon>Porifera</taxon>
        <taxon>Demospongiae</taxon>
        <taxon>Heteroscleromorpha</taxon>
        <taxon>Tetractinellida</taxon>
        <taxon>Astrophorina</taxon>
        <taxon>Geodiidae</taxon>
        <taxon>Geodia</taxon>
    </lineage>
</organism>
<evidence type="ECO:0000256" key="2">
    <source>
        <dbReference type="ARBA" id="ARBA00009695"/>
    </source>
</evidence>
<evidence type="ECO:0000259" key="6">
    <source>
        <dbReference type="Pfam" id="PF21981"/>
    </source>
</evidence>
<dbReference type="Proteomes" id="UP001174909">
    <property type="component" value="Unassembled WGS sequence"/>
</dbReference>
<dbReference type="PANTHER" id="PTHR33602">
    <property type="entry name" value="REGULATORY PROTEIN RECX FAMILY PROTEIN"/>
    <property type="match status" value="1"/>
</dbReference>
<evidence type="ECO:0000313" key="7">
    <source>
        <dbReference type="EMBL" id="CAI7989579.1"/>
    </source>
</evidence>